<name>A0AAE6ZP15_9BACT</name>
<gene>
    <name evidence="2" type="ORF">HF324_31315</name>
    <name evidence="1" type="ORF">HF329_31290</name>
</gene>
<evidence type="ECO:0000313" key="1">
    <source>
        <dbReference type="EMBL" id="QJB35548.1"/>
    </source>
</evidence>
<accession>A0AAE6ZP15</accession>
<dbReference type="EMBL" id="CP051205">
    <property type="protein sequence ID" value="QJB35548.1"/>
    <property type="molecule type" value="Genomic_DNA"/>
</dbReference>
<evidence type="ECO:0000313" key="4">
    <source>
        <dbReference type="Proteomes" id="UP000503144"/>
    </source>
</evidence>
<keyword evidence="4" id="KW-1185">Reference proteome</keyword>
<organism evidence="1 3">
    <name type="scientific">Chitinophaga oryzae</name>
    <dbReference type="NCBI Taxonomy" id="2725414"/>
    <lineage>
        <taxon>Bacteria</taxon>
        <taxon>Pseudomonadati</taxon>
        <taxon>Bacteroidota</taxon>
        <taxon>Chitinophagia</taxon>
        <taxon>Chitinophagales</taxon>
        <taxon>Chitinophagaceae</taxon>
        <taxon>Chitinophaga</taxon>
    </lineage>
</organism>
<dbReference type="RefSeq" id="WP_168810726.1">
    <property type="nucleotide sequence ID" value="NZ_CP051204.2"/>
</dbReference>
<dbReference type="Proteomes" id="UP000503144">
    <property type="component" value="Chromosome"/>
</dbReference>
<dbReference type="EMBL" id="CP051204">
    <property type="protein sequence ID" value="QJB42092.1"/>
    <property type="molecule type" value="Genomic_DNA"/>
</dbReference>
<dbReference type="AlphaFoldDB" id="A0AAE6ZP15"/>
<protein>
    <submittedName>
        <fullName evidence="1">Uncharacterized protein</fullName>
    </submittedName>
</protein>
<evidence type="ECO:0000313" key="2">
    <source>
        <dbReference type="EMBL" id="QJB42092.1"/>
    </source>
</evidence>
<sequence length="66" mass="6870">MKEIRKSAPRRNVTGYLPAFLLLVLFVIVVLCTGPVTAITSPGLAAGIARVLKAVTVGLAGTITLH</sequence>
<reference evidence="3" key="1">
    <citation type="submission" date="2020-04" db="EMBL/GenBank/DDBJ databases">
        <authorList>
            <person name="Kittiwongwattana C."/>
        </authorList>
    </citation>
    <scope>NUCLEOTIDE SEQUENCE [LARGE SCALE GENOMIC DNA]</scope>
    <source>
        <strain evidence="3">1310</strain>
    </source>
</reference>
<reference evidence="1" key="2">
    <citation type="submission" date="2020-09" db="EMBL/GenBank/DDBJ databases">
        <authorList>
            <person name="Kittiwongwattana C."/>
        </authorList>
    </citation>
    <scope>NUCLEOTIDE SEQUENCE</scope>
    <source>
        <strain evidence="2">1303</strain>
        <strain evidence="1">1310</strain>
    </source>
</reference>
<dbReference type="Proteomes" id="UP000502421">
    <property type="component" value="Chromosome"/>
</dbReference>
<dbReference type="KEGG" id="coy:HF329_31290"/>
<proteinExistence type="predicted"/>
<evidence type="ECO:0000313" key="3">
    <source>
        <dbReference type="Proteomes" id="UP000502421"/>
    </source>
</evidence>